<keyword evidence="1" id="KW-1133">Transmembrane helix</keyword>
<dbReference type="Pfam" id="PF00873">
    <property type="entry name" value="ACR_tran"/>
    <property type="match status" value="1"/>
</dbReference>
<dbReference type="EMBL" id="BAUV01000015">
    <property type="protein sequence ID" value="GAE35139.1"/>
    <property type="molecule type" value="Genomic_DNA"/>
</dbReference>
<accession>W4QUX8</accession>
<dbReference type="STRING" id="1236973.JCM9157_2234"/>
<dbReference type="AlphaFoldDB" id="W4QUX8"/>
<protein>
    <submittedName>
        <fullName evidence="2">RND multidrug efflux transporter</fullName>
    </submittedName>
</protein>
<keyword evidence="1" id="KW-0812">Transmembrane</keyword>
<evidence type="ECO:0000313" key="3">
    <source>
        <dbReference type="Proteomes" id="UP000018896"/>
    </source>
</evidence>
<feature type="transmembrane region" description="Helical" evidence="1">
    <location>
        <begin position="6"/>
        <end position="38"/>
    </location>
</feature>
<dbReference type="InterPro" id="IPR001036">
    <property type="entry name" value="Acrflvin-R"/>
</dbReference>
<sequence length="89" mass="10129">MYSVPLVIIGVALALTITLTPLSVRTFIGLIVLAGIVVKNAIPSRCDYRDRDRRNNKRDNKEYSFAKRITVVLRCSNLLTQPFSHKRIQ</sequence>
<keyword evidence="3" id="KW-1185">Reference proteome</keyword>
<comment type="caution">
    <text evidence="2">The sequence shown here is derived from an EMBL/GenBank/DDBJ whole genome shotgun (WGS) entry which is preliminary data.</text>
</comment>
<dbReference type="SUPFAM" id="SSF82866">
    <property type="entry name" value="Multidrug efflux transporter AcrB transmembrane domain"/>
    <property type="match status" value="1"/>
</dbReference>
<evidence type="ECO:0000256" key="1">
    <source>
        <dbReference type="SAM" id="Phobius"/>
    </source>
</evidence>
<reference evidence="2 3" key="1">
    <citation type="journal article" date="2014" name="Genome Announc.">
        <title>Draft Genome Sequences of Three Alkaliphilic Bacillus Strains, Bacillus wakoensis JCM 9140T, Bacillus akibai JCM 9157T, and Bacillus hemicellulosilyticus JCM 9152T.</title>
        <authorList>
            <person name="Yuki M."/>
            <person name="Oshima K."/>
            <person name="Suda W."/>
            <person name="Oshida Y."/>
            <person name="Kitamura K."/>
            <person name="Iida T."/>
            <person name="Hattori M."/>
            <person name="Ohkuma M."/>
        </authorList>
    </citation>
    <scope>NUCLEOTIDE SEQUENCE [LARGE SCALE GENOMIC DNA]</scope>
    <source>
        <strain evidence="2 3">JCM 9157</strain>
    </source>
</reference>
<dbReference type="Gene3D" id="1.20.1640.10">
    <property type="entry name" value="Multidrug efflux transporter AcrB transmembrane domain"/>
    <property type="match status" value="1"/>
</dbReference>
<keyword evidence="1" id="KW-0472">Membrane</keyword>
<dbReference type="GO" id="GO:0022857">
    <property type="term" value="F:transmembrane transporter activity"/>
    <property type="evidence" value="ECO:0007669"/>
    <property type="project" value="InterPro"/>
</dbReference>
<dbReference type="GO" id="GO:0016020">
    <property type="term" value="C:membrane"/>
    <property type="evidence" value="ECO:0007669"/>
    <property type="project" value="InterPro"/>
</dbReference>
<gene>
    <name evidence="2" type="ORF">JCM9157_2234</name>
</gene>
<organism evidence="2 3">
    <name type="scientific">Halalkalibacter akibai (strain ATCC 43226 / DSM 21942 / CIP 109018 / JCM 9157 / 1139)</name>
    <name type="common">Bacillus akibai</name>
    <dbReference type="NCBI Taxonomy" id="1236973"/>
    <lineage>
        <taxon>Bacteria</taxon>
        <taxon>Bacillati</taxon>
        <taxon>Bacillota</taxon>
        <taxon>Bacilli</taxon>
        <taxon>Bacillales</taxon>
        <taxon>Bacillaceae</taxon>
        <taxon>Halalkalibacter</taxon>
    </lineage>
</organism>
<proteinExistence type="predicted"/>
<dbReference type="Proteomes" id="UP000018896">
    <property type="component" value="Unassembled WGS sequence"/>
</dbReference>
<evidence type="ECO:0000313" key="2">
    <source>
        <dbReference type="EMBL" id="GAE35139.1"/>
    </source>
</evidence>
<name>W4QUX8_HALA3</name>